<dbReference type="Pfam" id="PF02770">
    <property type="entry name" value="Acyl-CoA_dh_M"/>
    <property type="match status" value="1"/>
</dbReference>
<dbReference type="EMBL" id="JBEPLU010000001">
    <property type="protein sequence ID" value="MET3526147.1"/>
    <property type="molecule type" value="Genomic_DNA"/>
</dbReference>
<evidence type="ECO:0000313" key="13">
    <source>
        <dbReference type="Proteomes" id="UP001549110"/>
    </source>
</evidence>
<evidence type="ECO:0000256" key="4">
    <source>
        <dbReference type="ARBA" id="ARBA00022630"/>
    </source>
</evidence>
<comment type="similarity">
    <text evidence="2 7">Belongs to the acyl-CoA dehydrogenase family.</text>
</comment>
<dbReference type="RefSeq" id="WP_331932791.1">
    <property type="nucleotide sequence ID" value="NZ_JBEPLU010000001.1"/>
</dbReference>
<evidence type="ECO:0000256" key="2">
    <source>
        <dbReference type="ARBA" id="ARBA00009347"/>
    </source>
</evidence>
<evidence type="ECO:0000313" key="12">
    <source>
        <dbReference type="EMBL" id="MET3526147.1"/>
    </source>
</evidence>
<evidence type="ECO:0000256" key="6">
    <source>
        <dbReference type="ARBA" id="ARBA00023002"/>
    </source>
</evidence>
<sequence>MAWDFETDPEFQKKLDWIEDFMREEVEPLSQLGLAVRGSLGREKFIKPLQEKVKEQGLWACHLGPELGGQGYGQLKLGLMNEKLGRNSLAPTVFGCQAPDTGNAEIIAHYGTDKQKEKYLWPLLNGDIRSAFSMSEPTGGSDPLTFKTRAVLDGDEWVINGEKWFSTNARYSQVLVLYAITDPDAKDPYRRTSIFLVPTDTPGVEIIRNVGVGTGEIGGGSEGYVRYNNVRVPYDALLGERGAAFVIAQVRLGGGRVHHAMRTVGACKHALDLMCRRAVSRTTRDGKLSDLQMVQEQIADSWIAVEQFRLLVLRTAWLIDKHKDYNLVRKDIAAIKVAMPKVYNDVATKAAHLHGALGVSNEMPFMHMVTSSLVMGIADGPTEVHKVTLAKQVLKDYRADNDLFPNYHIPRLKEAAEEKYATELKELREAYKAQGAERAKASENA</sequence>
<evidence type="ECO:0000256" key="8">
    <source>
        <dbReference type="SAM" id="Coils"/>
    </source>
</evidence>
<dbReference type="EC" id="1.3.8.7" evidence="12"/>
<keyword evidence="8" id="KW-0175">Coiled coil</keyword>
<dbReference type="Gene3D" id="2.40.110.10">
    <property type="entry name" value="Butyryl-CoA Dehydrogenase, subunit A, domain 2"/>
    <property type="match status" value="1"/>
</dbReference>
<accession>A0ABV2EGI2</accession>
<keyword evidence="6 7" id="KW-0560">Oxidoreductase</keyword>
<evidence type="ECO:0000256" key="5">
    <source>
        <dbReference type="ARBA" id="ARBA00022827"/>
    </source>
</evidence>
<dbReference type="InterPro" id="IPR009075">
    <property type="entry name" value="AcylCo_DH/oxidase_C"/>
</dbReference>
<dbReference type="Pfam" id="PF00441">
    <property type="entry name" value="Acyl-CoA_dh_1"/>
    <property type="match status" value="1"/>
</dbReference>
<comment type="subunit">
    <text evidence="3">Homodimer.</text>
</comment>
<protein>
    <submittedName>
        <fullName evidence="12">Acyl-CoA dehydrogenase</fullName>
        <ecNumber evidence="12">1.3.8.7</ecNumber>
    </submittedName>
</protein>
<evidence type="ECO:0000259" key="11">
    <source>
        <dbReference type="Pfam" id="PF02771"/>
    </source>
</evidence>
<dbReference type="Gene3D" id="1.20.140.10">
    <property type="entry name" value="Butyryl-CoA Dehydrogenase, subunit A, domain 3"/>
    <property type="match status" value="1"/>
</dbReference>
<dbReference type="InterPro" id="IPR006091">
    <property type="entry name" value="Acyl-CoA_Oxase/DH_mid-dom"/>
</dbReference>
<name>A0ABV2EGI2_9CAUL</name>
<dbReference type="Pfam" id="PF02771">
    <property type="entry name" value="Acyl-CoA_dh_N"/>
    <property type="match status" value="1"/>
</dbReference>
<dbReference type="InterPro" id="IPR036250">
    <property type="entry name" value="AcylCo_DH-like_C"/>
</dbReference>
<gene>
    <name evidence="12" type="ORF">ABID41_001242</name>
</gene>
<dbReference type="SUPFAM" id="SSF56645">
    <property type="entry name" value="Acyl-CoA dehydrogenase NM domain-like"/>
    <property type="match status" value="1"/>
</dbReference>
<comment type="caution">
    <text evidence="12">The sequence shown here is derived from an EMBL/GenBank/DDBJ whole genome shotgun (WGS) entry which is preliminary data.</text>
</comment>
<dbReference type="InterPro" id="IPR046373">
    <property type="entry name" value="Acyl-CoA_Oxase/DH_mid-dom_sf"/>
</dbReference>
<reference evidence="12 13" key="1">
    <citation type="submission" date="2024-06" db="EMBL/GenBank/DDBJ databases">
        <title>Genomic Encyclopedia of Type Strains, Phase IV (KMG-IV): sequencing the most valuable type-strain genomes for metagenomic binning, comparative biology and taxonomic classification.</title>
        <authorList>
            <person name="Goeker M."/>
        </authorList>
    </citation>
    <scope>NUCLEOTIDE SEQUENCE [LARGE SCALE GENOMIC DNA]</scope>
    <source>
        <strain evidence="12 13">DSM 17809</strain>
    </source>
</reference>
<evidence type="ECO:0000259" key="9">
    <source>
        <dbReference type="Pfam" id="PF00441"/>
    </source>
</evidence>
<comment type="cofactor">
    <cofactor evidence="1 7">
        <name>FAD</name>
        <dbReference type="ChEBI" id="CHEBI:57692"/>
    </cofactor>
</comment>
<dbReference type="PANTHER" id="PTHR48083">
    <property type="entry name" value="MEDIUM-CHAIN SPECIFIC ACYL-COA DEHYDROGENASE, MITOCHONDRIAL-RELATED"/>
    <property type="match status" value="1"/>
</dbReference>
<dbReference type="Proteomes" id="UP001549110">
    <property type="component" value="Unassembled WGS sequence"/>
</dbReference>
<keyword evidence="5 7" id="KW-0274">FAD</keyword>
<dbReference type="SUPFAM" id="SSF47203">
    <property type="entry name" value="Acyl-CoA dehydrogenase C-terminal domain-like"/>
    <property type="match status" value="1"/>
</dbReference>
<feature type="domain" description="Acyl-CoA dehydrogenase/oxidase N-terminal" evidence="11">
    <location>
        <begin position="15"/>
        <end position="127"/>
    </location>
</feature>
<evidence type="ECO:0000259" key="10">
    <source>
        <dbReference type="Pfam" id="PF02770"/>
    </source>
</evidence>
<evidence type="ECO:0000256" key="3">
    <source>
        <dbReference type="ARBA" id="ARBA00011738"/>
    </source>
</evidence>
<dbReference type="PANTHER" id="PTHR48083:SF13">
    <property type="entry name" value="ACYL-COA DEHYDROGENASE FAMILY MEMBER 11"/>
    <property type="match status" value="1"/>
</dbReference>
<dbReference type="InterPro" id="IPR009100">
    <property type="entry name" value="AcylCoA_DH/oxidase_NM_dom_sf"/>
</dbReference>
<feature type="domain" description="Acyl-CoA oxidase/dehydrogenase middle" evidence="10">
    <location>
        <begin position="131"/>
        <end position="209"/>
    </location>
</feature>
<keyword evidence="13" id="KW-1185">Reference proteome</keyword>
<proteinExistence type="inferred from homology"/>
<feature type="coiled-coil region" evidence="8">
    <location>
        <begin position="413"/>
        <end position="444"/>
    </location>
</feature>
<dbReference type="GO" id="GO:0070991">
    <property type="term" value="F:medium-chain fatty acyl-CoA dehydrogenase activity"/>
    <property type="evidence" value="ECO:0007669"/>
    <property type="project" value="UniProtKB-EC"/>
</dbReference>
<feature type="domain" description="Acyl-CoA dehydrogenase/oxidase C-terminal" evidence="9">
    <location>
        <begin position="246"/>
        <end position="394"/>
    </location>
</feature>
<evidence type="ECO:0000256" key="1">
    <source>
        <dbReference type="ARBA" id="ARBA00001974"/>
    </source>
</evidence>
<keyword evidence="4 7" id="KW-0285">Flavoprotein</keyword>
<evidence type="ECO:0000256" key="7">
    <source>
        <dbReference type="RuleBase" id="RU362125"/>
    </source>
</evidence>
<dbReference type="Gene3D" id="1.10.540.10">
    <property type="entry name" value="Acyl-CoA dehydrogenase/oxidase, N-terminal domain"/>
    <property type="match status" value="1"/>
</dbReference>
<dbReference type="InterPro" id="IPR013786">
    <property type="entry name" value="AcylCoA_DH/ox_N"/>
</dbReference>
<dbReference type="InterPro" id="IPR037069">
    <property type="entry name" value="AcylCoA_DH/ox_N_sf"/>
</dbReference>
<dbReference type="InterPro" id="IPR050741">
    <property type="entry name" value="Acyl-CoA_dehydrogenase"/>
</dbReference>
<organism evidence="12 13">
    <name type="scientific">Phenylobacterium koreense</name>
    <dbReference type="NCBI Taxonomy" id="266125"/>
    <lineage>
        <taxon>Bacteria</taxon>
        <taxon>Pseudomonadati</taxon>
        <taxon>Pseudomonadota</taxon>
        <taxon>Alphaproteobacteria</taxon>
        <taxon>Caulobacterales</taxon>
        <taxon>Caulobacteraceae</taxon>
        <taxon>Phenylobacterium</taxon>
    </lineage>
</organism>